<dbReference type="GO" id="GO:0048029">
    <property type="term" value="F:monosaccharide binding"/>
    <property type="evidence" value="ECO:0007669"/>
    <property type="project" value="TreeGrafter"/>
</dbReference>
<evidence type="ECO:0000313" key="16">
    <source>
        <dbReference type="Proteomes" id="UP000887565"/>
    </source>
</evidence>
<organism evidence="16 17">
    <name type="scientific">Romanomermis culicivorax</name>
    <name type="common">Nematode worm</name>
    <dbReference type="NCBI Taxonomy" id="13658"/>
    <lineage>
        <taxon>Eukaryota</taxon>
        <taxon>Metazoa</taxon>
        <taxon>Ecdysozoa</taxon>
        <taxon>Nematoda</taxon>
        <taxon>Enoplea</taxon>
        <taxon>Dorylaimia</taxon>
        <taxon>Mermithida</taxon>
        <taxon>Mermithoidea</taxon>
        <taxon>Mermithidae</taxon>
        <taxon>Romanomermis</taxon>
    </lineage>
</organism>
<keyword evidence="7" id="KW-0808">Transferase</keyword>
<dbReference type="Gene3D" id="3.40.50.460">
    <property type="entry name" value="Phosphofructokinase domain"/>
    <property type="match status" value="1"/>
</dbReference>
<dbReference type="GO" id="GO:0042802">
    <property type="term" value="F:identical protein binding"/>
    <property type="evidence" value="ECO:0007669"/>
    <property type="project" value="TreeGrafter"/>
</dbReference>
<keyword evidence="5" id="KW-0963">Cytoplasm</keyword>
<evidence type="ECO:0000256" key="1">
    <source>
        <dbReference type="ARBA" id="ARBA00001946"/>
    </source>
</evidence>
<keyword evidence="10" id="KW-0418">Kinase</keyword>
<evidence type="ECO:0000256" key="3">
    <source>
        <dbReference type="ARBA" id="ARBA00004679"/>
    </source>
</evidence>
<dbReference type="GO" id="GO:0030388">
    <property type="term" value="P:fructose 1,6-bisphosphate metabolic process"/>
    <property type="evidence" value="ECO:0007669"/>
    <property type="project" value="TreeGrafter"/>
</dbReference>
<evidence type="ECO:0000256" key="7">
    <source>
        <dbReference type="ARBA" id="ARBA00022679"/>
    </source>
</evidence>
<dbReference type="Proteomes" id="UP000887565">
    <property type="component" value="Unplaced"/>
</dbReference>
<dbReference type="Gene3D" id="3.40.50.450">
    <property type="match status" value="1"/>
</dbReference>
<dbReference type="OMA" id="YGHERFA"/>
<evidence type="ECO:0000256" key="2">
    <source>
        <dbReference type="ARBA" id="ARBA00004496"/>
    </source>
</evidence>
<dbReference type="GO" id="GO:0070095">
    <property type="term" value="F:fructose-6-phosphate binding"/>
    <property type="evidence" value="ECO:0007669"/>
    <property type="project" value="TreeGrafter"/>
</dbReference>
<evidence type="ECO:0000256" key="4">
    <source>
        <dbReference type="ARBA" id="ARBA00012055"/>
    </source>
</evidence>
<proteinExistence type="predicted"/>
<comment type="pathway">
    <text evidence="3">Carbohydrate degradation; glycolysis; D-glyceraldehyde 3-phosphate and glycerone phosphate from D-glucose: step 3/4.</text>
</comment>
<dbReference type="SUPFAM" id="SSF53784">
    <property type="entry name" value="Phosphofructokinase"/>
    <property type="match status" value="1"/>
</dbReference>
<evidence type="ECO:0000256" key="10">
    <source>
        <dbReference type="ARBA" id="ARBA00022777"/>
    </source>
</evidence>
<evidence type="ECO:0000256" key="11">
    <source>
        <dbReference type="ARBA" id="ARBA00022840"/>
    </source>
</evidence>
<dbReference type="GO" id="GO:0006002">
    <property type="term" value="P:fructose 6-phosphate metabolic process"/>
    <property type="evidence" value="ECO:0007669"/>
    <property type="project" value="InterPro"/>
</dbReference>
<keyword evidence="12" id="KW-0460">Magnesium</keyword>
<evidence type="ECO:0000256" key="9">
    <source>
        <dbReference type="ARBA" id="ARBA00022741"/>
    </source>
</evidence>
<reference evidence="17" key="1">
    <citation type="submission" date="2022-11" db="UniProtKB">
        <authorList>
            <consortium name="WormBaseParasite"/>
        </authorList>
    </citation>
    <scope>IDENTIFICATION</scope>
</reference>
<comment type="cofactor">
    <cofactor evidence="1">
        <name>Mg(2+)</name>
        <dbReference type="ChEBI" id="CHEBI:18420"/>
    </cofactor>
</comment>
<dbReference type="WBParaSite" id="nRc.2.0.1.t17541-RA">
    <property type="protein sequence ID" value="nRc.2.0.1.t17541-RA"/>
    <property type="gene ID" value="nRc.2.0.1.g17541"/>
</dbReference>
<accession>A0A915IUN5</accession>
<keyword evidence="11" id="KW-0067">ATP-binding</keyword>
<dbReference type="InterPro" id="IPR000023">
    <property type="entry name" value="Phosphofructokinase_dom"/>
</dbReference>
<protein>
    <recommendedName>
        <fullName evidence="4">6-phosphofructokinase</fullName>
        <ecNumber evidence="4">2.7.1.11</ecNumber>
    </recommendedName>
</protein>
<evidence type="ECO:0000256" key="14">
    <source>
        <dbReference type="ARBA" id="ARBA00048070"/>
    </source>
</evidence>
<dbReference type="EC" id="2.7.1.11" evidence="4"/>
<evidence type="ECO:0000256" key="8">
    <source>
        <dbReference type="ARBA" id="ARBA00022723"/>
    </source>
</evidence>
<dbReference type="PANTHER" id="PTHR13697:SF4">
    <property type="entry name" value="ATP-DEPENDENT 6-PHOSPHOFRUCTOKINASE"/>
    <property type="match status" value="1"/>
</dbReference>
<dbReference type="AlphaFoldDB" id="A0A915IUN5"/>
<dbReference type="Pfam" id="PF00365">
    <property type="entry name" value="PFK"/>
    <property type="match status" value="1"/>
</dbReference>
<sequence length="360" mass="40073">MDNKNFVEAVQLRGRSFFRNLETYRLMSRIKLPEDKSDLSGGRSFNLAIMNVGAPACGINACLRSFVRVGLYHGCRIYTIHDAFLGLMKGDFKEMNWSDVSQWVMHGGSLIGCHKELPKNYAKICEQLAKFDIHGLVIVGGFEAYHSAVLLDEARRDFPQLCIPICVIPATISNNVPGTAFSIGADTALNEICSCIDKIKQSATGTKRRVFIIETMGGFCGYLATLSALASGADNAYIFEEKFTVDDIVSDVKVVSAKMEKGVQRYLLVRSENANVNYTTEFITRLFREESGGNFDTRINILGTKMAVRAVEWILQLCSENLKQSNDDNRKEHVFCDQPNSVSLLGVVQRSGNQEAFSRI</sequence>
<name>A0A915IUN5_ROMCU</name>
<dbReference type="PRINTS" id="PR00476">
    <property type="entry name" value="PHFRCTKINASE"/>
</dbReference>
<keyword evidence="13" id="KW-0324">Glycolysis</keyword>
<comment type="subcellular location">
    <subcellularLocation>
        <location evidence="2">Cytoplasm</location>
    </subcellularLocation>
</comment>
<evidence type="ECO:0000256" key="13">
    <source>
        <dbReference type="ARBA" id="ARBA00023152"/>
    </source>
</evidence>
<comment type="catalytic activity">
    <reaction evidence="14">
        <text>beta-D-fructose 6-phosphate + ATP = beta-D-fructose 1,6-bisphosphate + ADP + H(+)</text>
        <dbReference type="Rhea" id="RHEA:16109"/>
        <dbReference type="ChEBI" id="CHEBI:15378"/>
        <dbReference type="ChEBI" id="CHEBI:30616"/>
        <dbReference type="ChEBI" id="CHEBI:32966"/>
        <dbReference type="ChEBI" id="CHEBI:57634"/>
        <dbReference type="ChEBI" id="CHEBI:456216"/>
        <dbReference type="EC" id="2.7.1.11"/>
    </reaction>
</comment>
<evidence type="ECO:0000256" key="12">
    <source>
        <dbReference type="ARBA" id="ARBA00022842"/>
    </source>
</evidence>
<keyword evidence="6" id="KW-0021">Allosteric enzyme</keyword>
<evidence type="ECO:0000259" key="15">
    <source>
        <dbReference type="Pfam" id="PF00365"/>
    </source>
</evidence>
<dbReference type="InterPro" id="IPR022953">
    <property type="entry name" value="ATP_PFK"/>
</dbReference>
<evidence type="ECO:0000256" key="5">
    <source>
        <dbReference type="ARBA" id="ARBA00022490"/>
    </source>
</evidence>
<keyword evidence="8" id="KW-0479">Metal-binding</keyword>
<evidence type="ECO:0000256" key="6">
    <source>
        <dbReference type="ARBA" id="ARBA00022533"/>
    </source>
</evidence>
<dbReference type="FunFam" id="3.40.50.460:FF:000008">
    <property type="entry name" value="ATP-dependent 6-phosphofructokinase"/>
    <property type="match status" value="1"/>
</dbReference>
<evidence type="ECO:0000313" key="17">
    <source>
        <dbReference type="WBParaSite" id="nRc.2.0.1.t17541-RA"/>
    </source>
</evidence>
<dbReference type="GO" id="GO:0005524">
    <property type="term" value="F:ATP binding"/>
    <property type="evidence" value="ECO:0007669"/>
    <property type="project" value="UniProtKB-KW"/>
</dbReference>
<dbReference type="GO" id="GO:0016208">
    <property type="term" value="F:AMP binding"/>
    <property type="evidence" value="ECO:0007669"/>
    <property type="project" value="TreeGrafter"/>
</dbReference>
<dbReference type="GO" id="GO:0005945">
    <property type="term" value="C:6-phosphofructokinase complex"/>
    <property type="evidence" value="ECO:0007669"/>
    <property type="project" value="TreeGrafter"/>
</dbReference>
<dbReference type="PANTHER" id="PTHR13697">
    <property type="entry name" value="PHOSPHOFRUCTOKINASE"/>
    <property type="match status" value="1"/>
</dbReference>
<dbReference type="GO" id="GO:0046872">
    <property type="term" value="F:metal ion binding"/>
    <property type="evidence" value="ECO:0007669"/>
    <property type="project" value="UniProtKB-KW"/>
</dbReference>
<dbReference type="GO" id="GO:0061621">
    <property type="term" value="P:canonical glycolysis"/>
    <property type="evidence" value="ECO:0007669"/>
    <property type="project" value="TreeGrafter"/>
</dbReference>
<dbReference type="InterPro" id="IPR035966">
    <property type="entry name" value="PKF_sf"/>
</dbReference>
<dbReference type="GO" id="GO:0003872">
    <property type="term" value="F:6-phosphofructokinase activity"/>
    <property type="evidence" value="ECO:0007669"/>
    <property type="project" value="UniProtKB-EC"/>
</dbReference>
<keyword evidence="16" id="KW-1185">Reference proteome</keyword>
<keyword evidence="9" id="KW-0547">Nucleotide-binding</keyword>
<feature type="domain" description="Phosphofructokinase" evidence="15">
    <location>
        <begin position="47"/>
        <end position="304"/>
    </location>
</feature>